<name>A0A819PG75_9BILA</name>
<evidence type="ECO:0000313" key="2">
    <source>
        <dbReference type="EMBL" id="CAF4013771.1"/>
    </source>
</evidence>
<evidence type="ECO:0000313" key="3">
    <source>
        <dbReference type="Proteomes" id="UP000663823"/>
    </source>
</evidence>
<dbReference type="EMBL" id="CAJOAX010007608">
    <property type="protein sequence ID" value="CAF4013771.1"/>
    <property type="molecule type" value="Genomic_DNA"/>
</dbReference>
<gene>
    <name evidence="2" type="ORF">OTI717_LOCUS29702</name>
</gene>
<sequence length="372" mass="42449">MGQQLSLNNFKTADLLAINNQHIDKILSNGRIEDIHLFLPLDIINAISKSSISSHDHDQKNSIELPITKQTLIKHIRTDLSLLTNSSGIDELNMEIARLIQQVFDRIARTNTNLQNDIQSIIDKQQQLKNSYAEKLKEDENATTSIFAQLFIDTSNSENVSNEHQIDNNSIKQTRLYQLQAEQLSFFAIQSLISMLLLLLKSVQKYDSIIVHQILDLTNQLVEQIPLHYLSSAIYKRSSNLFKSLKPLTNYINELSIQTEIDPIAANQSIKILLNFSVIKSSLKDILPLIRKLIFNTTDIYDIRKLFIVLNKDLTTIMDQFEKEKQTLIETTTIIPQNVAEDSNEASKEQNKTGKRNSCTIRSYEVSQSGVH</sequence>
<keyword evidence="1" id="KW-0175">Coiled coil</keyword>
<dbReference type="AlphaFoldDB" id="A0A819PG75"/>
<feature type="coiled-coil region" evidence="1">
    <location>
        <begin position="111"/>
        <end position="142"/>
    </location>
</feature>
<reference evidence="2" key="1">
    <citation type="submission" date="2021-02" db="EMBL/GenBank/DDBJ databases">
        <authorList>
            <person name="Nowell W R."/>
        </authorList>
    </citation>
    <scope>NUCLEOTIDE SEQUENCE</scope>
</reference>
<dbReference type="Proteomes" id="UP000663823">
    <property type="component" value="Unassembled WGS sequence"/>
</dbReference>
<comment type="caution">
    <text evidence="2">The sequence shown here is derived from an EMBL/GenBank/DDBJ whole genome shotgun (WGS) entry which is preliminary data.</text>
</comment>
<organism evidence="2 3">
    <name type="scientific">Rotaria sordida</name>
    <dbReference type="NCBI Taxonomy" id="392033"/>
    <lineage>
        <taxon>Eukaryota</taxon>
        <taxon>Metazoa</taxon>
        <taxon>Spiralia</taxon>
        <taxon>Gnathifera</taxon>
        <taxon>Rotifera</taxon>
        <taxon>Eurotatoria</taxon>
        <taxon>Bdelloidea</taxon>
        <taxon>Philodinida</taxon>
        <taxon>Philodinidae</taxon>
        <taxon>Rotaria</taxon>
    </lineage>
</organism>
<accession>A0A819PG75</accession>
<proteinExistence type="predicted"/>
<protein>
    <submittedName>
        <fullName evidence="2">Uncharacterized protein</fullName>
    </submittedName>
</protein>
<evidence type="ECO:0000256" key="1">
    <source>
        <dbReference type="SAM" id="Coils"/>
    </source>
</evidence>